<keyword evidence="2" id="KW-0596">Phosphopantetheine</keyword>
<dbReference type="PROSITE" id="PS50075">
    <property type="entry name" value="CARRIER"/>
    <property type="match status" value="2"/>
</dbReference>
<proteinExistence type="inferred from homology"/>
<dbReference type="Pfam" id="PF00501">
    <property type="entry name" value="AMP-binding"/>
    <property type="match status" value="2"/>
</dbReference>
<dbReference type="InterPro" id="IPR009081">
    <property type="entry name" value="PP-bd_ACP"/>
</dbReference>
<dbReference type="CDD" id="cd17652">
    <property type="entry name" value="A_NRPS_CmdD_like"/>
    <property type="match status" value="1"/>
</dbReference>
<dbReference type="SUPFAM" id="SSF52777">
    <property type="entry name" value="CoA-dependent acyltransferases"/>
    <property type="match status" value="2"/>
</dbReference>
<dbReference type="InterPro" id="IPR020845">
    <property type="entry name" value="AMP-binding_CS"/>
</dbReference>
<evidence type="ECO:0000313" key="6">
    <source>
        <dbReference type="Proteomes" id="UP001500359"/>
    </source>
</evidence>
<dbReference type="Gene3D" id="3.40.50.720">
    <property type="entry name" value="NAD(P)-binding Rossmann-like Domain"/>
    <property type="match status" value="1"/>
</dbReference>
<comment type="caution">
    <text evidence="5">The sequence shown here is derived from an EMBL/GenBank/DDBJ whole genome shotgun (WGS) entry which is preliminary data.</text>
</comment>
<dbReference type="InterPro" id="IPR036736">
    <property type="entry name" value="ACP-like_sf"/>
</dbReference>
<dbReference type="SMART" id="SM00823">
    <property type="entry name" value="PKS_PP"/>
    <property type="match status" value="1"/>
</dbReference>
<dbReference type="EMBL" id="BAAAFD010000004">
    <property type="protein sequence ID" value="GAA0856496.1"/>
    <property type="molecule type" value="Genomic_DNA"/>
</dbReference>
<evidence type="ECO:0000313" key="5">
    <source>
        <dbReference type="EMBL" id="GAA0856496.1"/>
    </source>
</evidence>
<dbReference type="InterPro" id="IPR001242">
    <property type="entry name" value="Condensation_dom"/>
</dbReference>
<organism evidence="5 6">
    <name type="scientific">Aliiglaciecola litoralis</name>
    <dbReference type="NCBI Taxonomy" id="582857"/>
    <lineage>
        <taxon>Bacteria</taxon>
        <taxon>Pseudomonadati</taxon>
        <taxon>Pseudomonadota</taxon>
        <taxon>Gammaproteobacteria</taxon>
        <taxon>Alteromonadales</taxon>
        <taxon>Alteromonadaceae</taxon>
        <taxon>Aliiglaciecola</taxon>
    </lineage>
</organism>
<evidence type="ECO:0000256" key="3">
    <source>
        <dbReference type="ARBA" id="ARBA00022553"/>
    </source>
</evidence>
<dbReference type="InterPro" id="IPR057326">
    <property type="entry name" value="KR_dom"/>
</dbReference>
<dbReference type="RefSeq" id="WP_343859097.1">
    <property type="nucleotide sequence ID" value="NZ_BAAAFD010000004.1"/>
</dbReference>
<dbReference type="InterPro" id="IPR020806">
    <property type="entry name" value="PKS_PP-bd"/>
</dbReference>
<dbReference type="Proteomes" id="UP001500359">
    <property type="component" value="Unassembled WGS sequence"/>
</dbReference>
<dbReference type="PANTHER" id="PTHR45527:SF1">
    <property type="entry name" value="FATTY ACID SYNTHASE"/>
    <property type="match status" value="1"/>
</dbReference>
<accession>A0ABN1LJ85</accession>
<dbReference type="InterPro" id="IPR045851">
    <property type="entry name" value="AMP-bd_C_sf"/>
</dbReference>
<dbReference type="SUPFAM" id="SSF56801">
    <property type="entry name" value="Acetyl-CoA synthetase-like"/>
    <property type="match status" value="3"/>
</dbReference>
<dbReference type="InterPro" id="IPR000873">
    <property type="entry name" value="AMP-dep_synth/lig_dom"/>
</dbReference>
<dbReference type="Pfam" id="PF00668">
    <property type="entry name" value="Condensation"/>
    <property type="match status" value="1"/>
</dbReference>
<dbReference type="InterPro" id="IPR025110">
    <property type="entry name" value="AMP-bd_C"/>
</dbReference>
<dbReference type="Gene3D" id="2.30.38.10">
    <property type="entry name" value="Luciferase, Domain 3"/>
    <property type="match status" value="1"/>
</dbReference>
<dbReference type="Gene3D" id="3.30.559.10">
    <property type="entry name" value="Chloramphenicol acetyltransferase-like domain"/>
    <property type="match status" value="1"/>
</dbReference>
<dbReference type="InterPro" id="IPR010071">
    <property type="entry name" value="AA_adenyl_dom"/>
</dbReference>
<dbReference type="Gene3D" id="3.30.300.30">
    <property type="match status" value="3"/>
</dbReference>
<keyword evidence="3" id="KW-0597">Phosphoprotein</keyword>
<evidence type="ECO:0000256" key="1">
    <source>
        <dbReference type="ARBA" id="ARBA00006484"/>
    </source>
</evidence>
<dbReference type="Pfam" id="PF00550">
    <property type="entry name" value="PP-binding"/>
    <property type="match status" value="2"/>
</dbReference>
<feature type="domain" description="Carrier" evidence="4">
    <location>
        <begin position="2312"/>
        <end position="2387"/>
    </location>
</feature>
<name>A0ABN1LJ85_9ALTE</name>
<protein>
    <recommendedName>
        <fullName evidence="4">Carrier domain-containing protein</fullName>
    </recommendedName>
</protein>
<feature type="domain" description="Carrier" evidence="4">
    <location>
        <begin position="1263"/>
        <end position="1338"/>
    </location>
</feature>
<dbReference type="PROSITE" id="PS00455">
    <property type="entry name" value="AMP_BINDING"/>
    <property type="match status" value="1"/>
</dbReference>
<dbReference type="InterPro" id="IPR013968">
    <property type="entry name" value="PKS_KR"/>
</dbReference>
<keyword evidence="6" id="KW-1185">Reference proteome</keyword>
<dbReference type="Pfam" id="PF13193">
    <property type="entry name" value="AMP-binding_C"/>
    <property type="match status" value="1"/>
</dbReference>
<reference evidence="5 6" key="1">
    <citation type="journal article" date="2019" name="Int. J. Syst. Evol. Microbiol.">
        <title>The Global Catalogue of Microorganisms (GCM) 10K type strain sequencing project: providing services to taxonomists for standard genome sequencing and annotation.</title>
        <authorList>
            <consortium name="The Broad Institute Genomics Platform"/>
            <consortium name="The Broad Institute Genome Sequencing Center for Infectious Disease"/>
            <person name="Wu L."/>
            <person name="Ma J."/>
        </authorList>
    </citation>
    <scope>NUCLEOTIDE SEQUENCE [LARGE SCALE GENOMIC DNA]</scope>
    <source>
        <strain evidence="5 6">JCM 15896</strain>
    </source>
</reference>
<dbReference type="Gene3D" id="1.10.1200.10">
    <property type="entry name" value="ACP-like"/>
    <property type="match status" value="2"/>
</dbReference>
<comment type="similarity">
    <text evidence="1">Belongs to the short-chain dehydrogenases/reductases (SDR) family.</text>
</comment>
<gene>
    <name evidence="5" type="ORF">GCM10009114_18670</name>
</gene>
<dbReference type="InterPro" id="IPR023213">
    <property type="entry name" value="CAT-like_dom_sf"/>
</dbReference>
<dbReference type="InterPro" id="IPR042099">
    <property type="entry name" value="ANL_N_sf"/>
</dbReference>
<sequence length="2430" mass="268334">MVGIDIELLIKNIPGVSDCCVVDKRNGAAQSKIVLFYVPTDTEVAEDVEHAIKKSLPNPQLIDYFVPVTCIPADKNGHPDVQALLKLGVFDQTCLEQNLTQFLSQQNPHDAISVMIPSQFSAPPLYLDELNQYQTKLVDQSRSHIANTPSKSTLDAKKAFSDGGKLNIPDNAPNVLVDCLLRAADAVKPEAIITVNNRCETRFNYSQLLTKSSCVLSGLRAKQLNVGTPIVFQFRDNAEFLTGFWGCLLGGYVPVPMAVAADYQADVASIENIQRVCAMLGDAPILTSSSMVNEIRQMPWPDGQSPLVVLDLGQLQLADADNDYHVASPDDITLIMLTSGTTGASKGVPLSHKNLICRSIASVQVNQFSRQTVSLNWMPLDHVAGIIYFHLRDVYLGCQQIHVAASDILESPLVWLDLLHQYRATVTFAPNFAFGLIAGLSEQIKQQSWDLSALKLVLNGGEAVVASTARQFLKMLARFGLSKFAMCPAWGMSETSSGITYARDFALDNTSDTDSHVAVGPPIPGDFMRITDPNNQILMEGEVGRLQVKGDTVFSGYFNNPEENAEAFTDDGWFNTGDLGILMDGKLTITGREKDVIIVNGVNYSGASIESLVEDIERITRSYVAACAVSDPRQGGRECLALFFVCDSPQPSAELLRKIKGQVTSKAGVSPEYLVPLQIDDIPKTSIGKIQRTKLKIKFEKGEFSEQVKQTDLLLGNRCMPAWFFKPIWQAYQPHVQANISGHRVLMLVADLGIGKRLSEQLQQRDLNVTLVLLCDQFSLSDPSALRVRSNHRSDYQALFEYIALKGDSIDHAMIACNQTATMDNSVEQPSGFWECAISACAQGLISNKNFRTQTLSILTDRVQSVDHQQIIAQQLAGIPAVVKTLKQELAQLNYQLIDLDFNEETMAENLYSELTLIQHEKDIAWRNNQRFRHVLQLSQPQPIHHDPLNPSCPAGFVISGGLGGIGRLISRTLLQSDHSRLLILGSKTLKTIEAEYAQLDAFLQSSPRVDYVSVDVADQEAVLDAVNKWNEQTGAPLTGIFHLAGQYRELPLEQETAESLLQLSRSKVQGALSLSKVIEQHANAYLVNFSSTAGIFGGALIGAYAAACSALDGISQNIRARGFKCFSINWSSWRATGMSEGNTAIDALRTRGILELDVEAALTSLRLILGQSQPCQIAVGLDPANSVIRQACEQGENLRQPCIFVENTLAKDVQAIEFNDAFGLANNAYVYTVEHMPRLENGDVDKSALDIIAAQGNVRVVAAKTATEQRLVQIWQEILKIETISTDWNFFDVGGQSILATKLIARVRQEFAVEWTLKDIFSAPTCIQQALVIDQQLANVETRPQSNDSVIPILSRDEPLPLSSAQQRLWFIDQLDIPSSAYNVTACIRFSQPPDRLKLANCLNQIIARQESLRVRFPSVKGIPTQIVSSESQVGIRCVKVHNQTDLDHTLIAEGQYHFNLSEGPLLRAALIEDHLGRYALALTLHHIISDGWSMRVLFEQFETLYVGDTLDECHPNTVQYVDYAAWQQSRIDTGKYDNQLAFWREQLHGGLAGFDIPTDYPRPLVQTYSGSRFTQNIPPLLAGQLREQAANTNVTLFVLLLSGFKALLSRYAQKQDVMIGTVVANRDYAEIKDLVGFFVNPVVLRSNVDPNISFAALVEQVNQNTLDAVANHNLPFEYLVEQLAPPRDTSRSPLFQIAFDLRDPDLTTSRSGDLEFSVMEADLGTAKYDLHLTLEERGPEILAFWEFNTDLFTPQRISNMAANFQRLLECAMTAPQTLITDLEVLAPQEISHQESYNQTSAPFNADVCMHHLFEAAAKQYPERDAVVFGDQRISYAALNAKANRLARLLVDKGAQPDSLIALCLDRSIDAMVSILAVLKSGAAYLALDPTYPRRRLAYMLKDAEAQILLTSESIAADLKPANIELIYIEQTASTTAHYAQHNLDVEVRPNNLAYAIYTSGSTGQPKGVLLEHKGWCNVAQAQIDSFGLQQGMRILQFASMSFDASAFEFAMAWGSGGTLFMGDKQTLLPGLSLANFLGKHQVQVVTLPPTALSALADIQLPDLTVVTVAGEACPASLVKKWAGNTRRFFNLYGPTETTIWASYAECFVQDEGSPVIGYPVANTQLYVVDEWLNRLPIGMPGELCIAGVGVARGYHGKPELTAQKFVKDPFSRDPNARLYRSGDLVRYRNDGRLEFLGRIDHQVKVRGYRVELGEIEEQLQKYPGIKESVVTAHQNKSAETQLIAYVGAQQVTQIDIQSIRAHLRSTLTDYMVPAHIFVLDSLPLSLNGKVDRNALPAPESLLNKQVSIQTADSDMERIVIDIWKQALDTDSIDVTANFFDIGGHSLKMAQVQTLLSSELKREVSLVDLFQHTSVKALARYLESSSDSAIAGQVTNAEPLDRNQHVLLAKVSGRERMAKMATIKRRQGR</sequence>
<dbReference type="SUPFAM" id="SSF47336">
    <property type="entry name" value="ACP-like"/>
    <property type="match status" value="2"/>
</dbReference>
<dbReference type="Gene3D" id="3.40.50.980">
    <property type="match status" value="2"/>
</dbReference>
<evidence type="ECO:0000259" key="4">
    <source>
        <dbReference type="PROSITE" id="PS50075"/>
    </source>
</evidence>
<evidence type="ECO:0000256" key="2">
    <source>
        <dbReference type="ARBA" id="ARBA00022450"/>
    </source>
</evidence>
<dbReference type="CDD" id="cd19531">
    <property type="entry name" value="LCL_NRPS-like"/>
    <property type="match status" value="1"/>
</dbReference>
<dbReference type="NCBIfam" id="TIGR01733">
    <property type="entry name" value="AA-adenyl-dom"/>
    <property type="match status" value="1"/>
</dbReference>
<dbReference type="Gene3D" id="3.40.50.12780">
    <property type="entry name" value="N-terminal domain of ligase-like"/>
    <property type="match status" value="1"/>
</dbReference>
<dbReference type="Gene3D" id="3.30.559.30">
    <property type="entry name" value="Nonribosomal peptide synthetase, condensation domain"/>
    <property type="match status" value="1"/>
</dbReference>
<dbReference type="Pfam" id="PF08659">
    <property type="entry name" value="KR"/>
    <property type="match status" value="1"/>
</dbReference>
<dbReference type="InterPro" id="IPR036291">
    <property type="entry name" value="NAD(P)-bd_dom_sf"/>
</dbReference>
<dbReference type="PANTHER" id="PTHR45527">
    <property type="entry name" value="NONRIBOSOMAL PEPTIDE SYNTHETASE"/>
    <property type="match status" value="1"/>
</dbReference>
<dbReference type="SMART" id="SM00822">
    <property type="entry name" value="PKS_KR"/>
    <property type="match status" value="1"/>
</dbReference>
<dbReference type="SUPFAM" id="SSF51735">
    <property type="entry name" value="NAD(P)-binding Rossmann-fold domains"/>
    <property type="match status" value="2"/>
</dbReference>